<dbReference type="EMBL" id="JAAVTX010000003">
    <property type="protein sequence ID" value="NKE45471.1"/>
    <property type="molecule type" value="Genomic_DNA"/>
</dbReference>
<evidence type="ECO:0000313" key="8">
    <source>
        <dbReference type="Proteomes" id="UP000765160"/>
    </source>
</evidence>
<dbReference type="InterPro" id="IPR027477">
    <property type="entry name" value="Succ_DH/fumarate_Rdtase_cat_sf"/>
</dbReference>
<keyword evidence="8" id="KW-1185">Reference proteome</keyword>
<evidence type="ECO:0000313" key="7">
    <source>
        <dbReference type="EMBL" id="NKE45471.1"/>
    </source>
</evidence>
<dbReference type="Proteomes" id="UP000765160">
    <property type="component" value="Unassembled WGS sequence"/>
</dbReference>
<dbReference type="PANTHER" id="PTHR43400:SF10">
    <property type="entry name" value="3-OXOSTEROID 1-DEHYDROGENASE"/>
    <property type="match status" value="1"/>
</dbReference>
<gene>
    <name evidence="7" type="ORF">HB662_11845</name>
</gene>
<keyword evidence="4" id="KW-0560">Oxidoreductase</keyword>
<sequence length="566" mass="59757">MHQALRDLRADYDLIVLGAGGAGMAAALFAALDGLRVLLVERTEYLGGTTAFSAATTWIPNTLHAGEGDSPAQAAEFLDHAVGNHASRALRQAFLEAGPQAIARLEAETEVKFRARPLHPDYIQEIPGATLRGRALEPLPFDGRRLGALFPLLRPPIPEFTILGGMMVDRDDIGHLLGLRKSWRSARHALGLLARHAADRLRHPRGTRLVMGNALVGRLLHELARRGVTILTETKTEALIREGGRVTGLQLRQHATQQQVGTRRGVVLATGGFGRHPARRAAMLHAPTPAHSPAAPGHTGEMHDLALAIGARYGEGGMDNAFWAPVSTRIRADGSTAVFPHFVLDRGKPGTVAVNAAGRRFVNEATSYHLFARAMFASHATVPTIPCFLIADAAALRKYGLGMVRPGGRGLAPYLADGYLVEAPSVPALAAKLGVDAEGLAQTVAAMNRYAETGEDPEFGRGSTAYHRANGDAAQRPNPNLGPIATPPFYALRLLPGDIGAATGLVTDADAQVLDEANRPIGGLYAVGNDMHSIMGGAYPGPGITIGPGITFGFLAARHAARGGQA</sequence>
<feature type="domain" description="FAD-dependent oxidoreductase 2 FAD-binding" evidence="6">
    <location>
        <begin position="13"/>
        <end position="546"/>
    </location>
</feature>
<name>A0ABX1EZG2_9PROT</name>
<evidence type="ECO:0000259" key="6">
    <source>
        <dbReference type="Pfam" id="PF00890"/>
    </source>
</evidence>
<proteinExistence type="predicted"/>
<dbReference type="Gene3D" id="3.50.50.60">
    <property type="entry name" value="FAD/NAD(P)-binding domain"/>
    <property type="match status" value="2"/>
</dbReference>
<feature type="transmembrane region" description="Helical" evidence="5">
    <location>
        <begin position="12"/>
        <end position="32"/>
    </location>
</feature>
<dbReference type="PRINTS" id="PR00411">
    <property type="entry name" value="PNDRDTASEI"/>
</dbReference>
<dbReference type="InterPro" id="IPR036188">
    <property type="entry name" value="FAD/NAD-bd_sf"/>
</dbReference>
<evidence type="ECO:0000256" key="2">
    <source>
        <dbReference type="ARBA" id="ARBA00022630"/>
    </source>
</evidence>
<dbReference type="Pfam" id="PF00890">
    <property type="entry name" value="FAD_binding_2"/>
    <property type="match status" value="1"/>
</dbReference>
<keyword evidence="5" id="KW-1133">Transmembrane helix</keyword>
<dbReference type="SUPFAM" id="SSF56425">
    <property type="entry name" value="Succinate dehydrogenase/fumarate reductase flavoprotein, catalytic domain"/>
    <property type="match status" value="1"/>
</dbReference>
<protein>
    <submittedName>
        <fullName evidence="7">FAD-dependent oxidoreductase</fullName>
    </submittedName>
</protein>
<evidence type="ECO:0000256" key="1">
    <source>
        <dbReference type="ARBA" id="ARBA00001974"/>
    </source>
</evidence>
<comment type="caution">
    <text evidence="7">The sequence shown here is derived from an EMBL/GenBank/DDBJ whole genome shotgun (WGS) entry which is preliminary data.</text>
</comment>
<comment type="cofactor">
    <cofactor evidence="1">
        <name>FAD</name>
        <dbReference type="ChEBI" id="CHEBI:57692"/>
    </cofactor>
</comment>
<dbReference type="InterPro" id="IPR050315">
    <property type="entry name" value="FAD-oxidoreductase_2"/>
</dbReference>
<evidence type="ECO:0000256" key="3">
    <source>
        <dbReference type="ARBA" id="ARBA00022827"/>
    </source>
</evidence>
<accession>A0ABX1EZG2</accession>
<reference evidence="7 8" key="1">
    <citation type="submission" date="2020-03" db="EMBL/GenBank/DDBJ databases">
        <title>Roseomonas selenitidurans sp. nov. isolated from soil.</title>
        <authorList>
            <person name="Liu H."/>
        </authorList>
    </citation>
    <scope>NUCLEOTIDE SEQUENCE [LARGE SCALE GENOMIC DNA]</scope>
    <source>
        <strain evidence="7 8">JCM 15073</strain>
    </source>
</reference>
<dbReference type="PANTHER" id="PTHR43400">
    <property type="entry name" value="FUMARATE REDUCTASE"/>
    <property type="match status" value="1"/>
</dbReference>
<organism evidence="7 8">
    <name type="scientific">Falsiroseomonas frigidaquae</name>
    <dbReference type="NCBI Taxonomy" id="487318"/>
    <lineage>
        <taxon>Bacteria</taxon>
        <taxon>Pseudomonadati</taxon>
        <taxon>Pseudomonadota</taxon>
        <taxon>Alphaproteobacteria</taxon>
        <taxon>Acetobacterales</taxon>
        <taxon>Roseomonadaceae</taxon>
        <taxon>Falsiroseomonas</taxon>
    </lineage>
</organism>
<evidence type="ECO:0000256" key="5">
    <source>
        <dbReference type="SAM" id="Phobius"/>
    </source>
</evidence>
<keyword evidence="3" id="KW-0274">FAD</keyword>
<keyword evidence="5" id="KW-0472">Membrane</keyword>
<dbReference type="NCBIfam" id="NF009477">
    <property type="entry name" value="PRK12843.1"/>
    <property type="match status" value="1"/>
</dbReference>
<evidence type="ECO:0000256" key="4">
    <source>
        <dbReference type="ARBA" id="ARBA00023002"/>
    </source>
</evidence>
<keyword evidence="5" id="KW-0812">Transmembrane</keyword>
<dbReference type="SUPFAM" id="SSF51905">
    <property type="entry name" value="FAD/NAD(P)-binding domain"/>
    <property type="match status" value="1"/>
</dbReference>
<keyword evidence="2" id="KW-0285">Flavoprotein</keyword>
<dbReference type="RefSeq" id="WP_168049908.1">
    <property type="nucleotide sequence ID" value="NZ_JAATJR010000003.1"/>
</dbReference>
<dbReference type="InterPro" id="IPR003953">
    <property type="entry name" value="FAD-dep_OxRdtase_2_FAD-bd"/>
</dbReference>